<dbReference type="InterPro" id="IPR045229">
    <property type="entry name" value="TPP_enz"/>
</dbReference>
<dbReference type="GO" id="GO:0009099">
    <property type="term" value="P:L-valine biosynthetic process"/>
    <property type="evidence" value="ECO:0007669"/>
    <property type="project" value="TreeGrafter"/>
</dbReference>
<keyword evidence="4" id="KW-1185">Reference proteome</keyword>
<evidence type="ECO:0000259" key="2">
    <source>
        <dbReference type="Pfam" id="PF00205"/>
    </source>
</evidence>
<dbReference type="GO" id="GO:0050660">
    <property type="term" value="F:flavin adenine dinucleotide binding"/>
    <property type="evidence" value="ECO:0007669"/>
    <property type="project" value="TreeGrafter"/>
</dbReference>
<accession>A0A5C4LYS1</accession>
<dbReference type="PANTHER" id="PTHR18968">
    <property type="entry name" value="THIAMINE PYROPHOSPHATE ENZYMES"/>
    <property type="match status" value="1"/>
</dbReference>
<dbReference type="GO" id="GO:0000287">
    <property type="term" value="F:magnesium ion binding"/>
    <property type="evidence" value="ECO:0007669"/>
    <property type="project" value="InterPro"/>
</dbReference>
<dbReference type="Proteomes" id="UP000305546">
    <property type="component" value="Unassembled WGS sequence"/>
</dbReference>
<organism evidence="3 4">
    <name type="scientific">Amycolatopsis alkalitolerans</name>
    <dbReference type="NCBI Taxonomy" id="2547244"/>
    <lineage>
        <taxon>Bacteria</taxon>
        <taxon>Bacillati</taxon>
        <taxon>Actinomycetota</taxon>
        <taxon>Actinomycetes</taxon>
        <taxon>Pseudonocardiales</taxon>
        <taxon>Pseudonocardiaceae</taxon>
        <taxon>Amycolatopsis</taxon>
    </lineage>
</organism>
<comment type="similarity">
    <text evidence="1">Belongs to the TPP enzyme family.</text>
</comment>
<dbReference type="EMBL" id="VDFW01000028">
    <property type="protein sequence ID" value="TNC22263.1"/>
    <property type="molecule type" value="Genomic_DNA"/>
</dbReference>
<dbReference type="SUPFAM" id="SSF52467">
    <property type="entry name" value="DHS-like NAD/FAD-binding domain"/>
    <property type="match status" value="1"/>
</dbReference>
<evidence type="ECO:0000313" key="3">
    <source>
        <dbReference type="EMBL" id="TNC22263.1"/>
    </source>
</evidence>
<sequence length="149" mass="16151">MDRAAAWIRDSPRPLIFAGGWVRYSEAAEALRAFAERTGVPVAETRAGKRTLDYNDPLSLGVAGTRAEGMTFYIRQKVVRARRPEPATSTVQSKRPGDTMITRPLRIGVVGCGNIGAGSHLPTWLAHPELALPARSSIHRGALYSAATR</sequence>
<feature type="domain" description="Thiamine pyrophosphate enzyme central" evidence="2">
    <location>
        <begin position="2"/>
        <end position="66"/>
    </location>
</feature>
<evidence type="ECO:0000256" key="1">
    <source>
        <dbReference type="ARBA" id="ARBA00007812"/>
    </source>
</evidence>
<dbReference type="Pfam" id="PF00205">
    <property type="entry name" value="TPP_enzyme_M"/>
    <property type="match status" value="1"/>
</dbReference>
<dbReference type="OrthoDB" id="9815825at2"/>
<evidence type="ECO:0000313" key="4">
    <source>
        <dbReference type="Proteomes" id="UP000305546"/>
    </source>
</evidence>
<dbReference type="InterPro" id="IPR029035">
    <property type="entry name" value="DHS-like_NAD/FAD-binding_dom"/>
</dbReference>
<protein>
    <recommendedName>
        <fullName evidence="2">Thiamine pyrophosphate enzyme central domain-containing protein</fullName>
    </recommendedName>
</protein>
<dbReference type="GO" id="GO:0003984">
    <property type="term" value="F:acetolactate synthase activity"/>
    <property type="evidence" value="ECO:0007669"/>
    <property type="project" value="TreeGrafter"/>
</dbReference>
<comment type="caution">
    <text evidence="3">The sequence shown here is derived from an EMBL/GenBank/DDBJ whole genome shotgun (WGS) entry which is preliminary data.</text>
</comment>
<dbReference type="AlphaFoldDB" id="A0A5C4LYS1"/>
<dbReference type="PANTHER" id="PTHR18968:SF9">
    <property type="entry name" value="3D-(3,5_4)-TRIHYDROXYCYCLOHEXANE-1,2-DIONE HYDROLASE"/>
    <property type="match status" value="1"/>
</dbReference>
<dbReference type="SUPFAM" id="SSF51735">
    <property type="entry name" value="NAD(P)-binding Rossmann-fold domains"/>
    <property type="match status" value="1"/>
</dbReference>
<reference evidence="3 4" key="1">
    <citation type="submission" date="2019-06" db="EMBL/GenBank/DDBJ databases">
        <title>Amycolatopsis alkalitolerans sp. nov., isolated from Gastrodia elata Blume.</title>
        <authorList>
            <person name="Narsing Rao M.P."/>
            <person name="Li W.J."/>
        </authorList>
    </citation>
    <scope>NUCLEOTIDE SEQUENCE [LARGE SCALE GENOMIC DNA]</scope>
    <source>
        <strain evidence="3 4">SYSUP0005</strain>
    </source>
</reference>
<dbReference type="GO" id="GO:0005948">
    <property type="term" value="C:acetolactate synthase complex"/>
    <property type="evidence" value="ECO:0007669"/>
    <property type="project" value="TreeGrafter"/>
</dbReference>
<proteinExistence type="inferred from homology"/>
<dbReference type="GO" id="GO:0009097">
    <property type="term" value="P:isoleucine biosynthetic process"/>
    <property type="evidence" value="ECO:0007669"/>
    <property type="project" value="TreeGrafter"/>
</dbReference>
<dbReference type="InterPro" id="IPR012000">
    <property type="entry name" value="Thiamin_PyroP_enz_cen_dom"/>
</dbReference>
<dbReference type="Gene3D" id="3.40.50.720">
    <property type="entry name" value="NAD(P)-binding Rossmann-like Domain"/>
    <property type="match status" value="1"/>
</dbReference>
<dbReference type="RefSeq" id="WP_139099455.1">
    <property type="nucleotide sequence ID" value="NZ_VDFW01000028.1"/>
</dbReference>
<dbReference type="Gene3D" id="3.40.50.1220">
    <property type="entry name" value="TPP-binding domain"/>
    <property type="match status" value="1"/>
</dbReference>
<gene>
    <name evidence="3" type="ORF">FG385_26180</name>
</gene>
<dbReference type="InterPro" id="IPR036291">
    <property type="entry name" value="NAD(P)-bd_dom_sf"/>
</dbReference>
<dbReference type="GO" id="GO:0030976">
    <property type="term" value="F:thiamine pyrophosphate binding"/>
    <property type="evidence" value="ECO:0007669"/>
    <property type="project" value="InterPro"/>
</dbReference>
<name>A0A5C4LYS1_9PSEU</name>